<protein>
    <submittedName>
        <fullName evidence="1">Uncharacterized protein</fullName>
    </submittedName>
</protein>
<reference evidence="1" key="2">
    <citation type="journal article" date="2015" name="Fish Shellfish Immunol.">
        <title>Early steps in the European eel (Anguilla anguilla)-Vibrio vulnificus interaction in the gills: Role of the RtxA13 toxin.</title>
        <authorList>
            <person name="Callol A."/>
            <person name="Pajuelo D."/>
            <person name="Ebbesson L."/>
            <person name="Teles M."/>
            <person name="MacKenzie S."/>
            <person name="Amaro C."/>
        </authorList>
    </citation>
    <scope>NUCLEOTIDE SEQUENCE</scope>
</reference>
<organism evidence="1">
    <name type="scientific">Anguilla anguilla</name>
    <name type="common">European freshwater eel</name>
    <name type="synonym">Muraena anguilla</name>
    <dbReference type="NCBI Taxonomy" id="7936"/>
    <lineage>
        <taxon>Eukaryota</taxon>
        <taxon>Metazoa</taxon>
        <taxon>Chordata</taxon>
        <taxon>Craniata</taxon>
        <taxon>Vertebrata</taxon>
        <taxon>Euteleostomi</taxon>
        <taxon>Actinopterygii</taxon>
        <taxon>Neopterygii</taxon>
        <taxon>Teleostei</taxon>
        <taxon>Anguilliformes</taxon>
        <taxon>Anguillidae</taxon>
        <taxon>Anguilla</taxon>
    </lineage>
</organism>
<sequence>MSVMGPLMTTVSQDLGLTSHPKDGISHSTEGTVLFIGLLNWKNRETIVDTVFMERKKERKQERVKPISVFQN</sequence>
<dbReference type="AlphaFoldDB" id="A0A0E9QV94"/>
<name>A0A0E9QV94_ANGAN</name>
<proteinExistence type="predicted"/>
<evidence type="ECO:0000313" key="1">
    <source>
        <dbReference type="EMBL" id="JAH20871.1"/>
    </source>
</evidence>
<accession>A0A0E9QV94</accession>
<reference evidence="1" key="1">
    <citation type="submission" date="2014-11" db="EMBL/GenBank/DDBJ databases">
        <authorList>
            <person name="Amaro Gonzalez C."/>
        </authorList>
    </citation>
    <scope>NUCLEOTIDE SEQUENCE</scope>
</reference>
<dbReference type="EMBL" id="GBXM01087706">
    <property type="protein sequence ID" value="JAH20871.1"/>
    <property type="molecule type" value="Transcribed_RNA"/>
</dbReference>